<gene>
    <name evidence="1" type="ORF">PENTCL1PPCAC_28079</name>
</gene>
<proteinExistence type="predicted"/>
<dbReference type="EMBL" id="BTSX01000006">
    <property type="protein sequence ID" value="GMT05904.1"/>
    <property type="molecule type" value="Genomic_DNA"/>
</dbReference>
<feature type="non-terminal residue" evidence="1">
    <location>
        <position position="1"/>
    </location>
</feature>
<organism evidence="1 2">
    <name type="scientific">Pristionchus entomophagus</name>
    <dbReference type="NCBI Taxonomy" id="358040"/>
    <lineage>
        <taxon>Eukaryota</taxon>
        <taxon>Metazoa</taxon>
        <taxon>Ecdysozoa</taxon>
        <taxon>Nematoda</taxon>
        <taxon>Chromadorea</taxon>
        <taxon>Rhabditida</taxon>
        <taxon>Rhabditina</taxon>
        <taxon>Diplogasteromorpha</taxon>
        <taxon>Diplogasteroidea</taxon>
        <taxon>Neodiplogasteridae</taxon>
        <taxon>Pristionchus</taxon>
    </lineage>
</organism>
<sequence>SHFRQLLELLHQPLAFSENSLLHFLPVQTKISERMQSESTLFSPLVSDRVDYAPATSSIQFNHRTEACSIGEVLAVSNERLLKAYNLIFFSSKFQIIA</sequence>
<feature type="non-terminal residue" evidence="1">
    <location>
        <position position="98"/>
    </location>
</feature>
<accession>A0AAV5UJ00</accession>
<evidence type="ECO:0000313" key="2">
    <source>
        <dbReference type="Proteomes" id="UP001432027"/>
    </source>
</evidence>
<comment type="caution">
    <text evidence="1">The sequence shown here is derived from an EMBL/GenBank/DDBJ whole genome shotgun (WGS) entry which is preliminary data.</text>
</comment>
<name>A0AAV5UJ00_9BILA</name>
<reference evidence="1" key="1">
    <citation type="submission" date="2023-10" db="EMBL/GenBank/DDBJ databases">
        <title>Genome assembly of Pristionchus species.</title>
        <authorList>
            <person name="Yoshida K."/>
            <person name="Sommer R.J."/>
        </authorList>
    </citation>
    <scope>NUCLEOTIDE SEQUENCE</scope>
    <source>
        <strain evidence="1">RS0144</strain>
    </source>
</reference>
<dbReference type="Proteomes" id="UP001432027">
    <property type="component" value="Unassembled WGS sequence"/>
</dbReference>
<evidence type="ECO:0000313" key="1">
    <source>
        <dbReference type="EMBL" id="GMT05904.1"/>
    </source>
</evidence>
<protein>
    <submittedName>
        <fullName evidence="1">Uncharacterized protein</fullName>
    </submittedName>
</protein>
<dbReference type="AlphaFoldDB" id="A0AAV5UJ00"/>
<keyword evidence="2" id="KW-1185">Reference proteome</keyword>